<gene>
    <name evidence="2" type="ordered locus">Halha_2360</name>
</gene>
<proteinExistence type="predicted"/>
<name>L0KCX3_HALHC</name>
<evidence type="ECO:0000313" key="2">
    <source>
        <dbReference type="EMBL" id="AGB42234.1"/>
    </source>
</evidence>
<protein>
    <submittedName>
        <fullName evidence="2">Uncharacterized protein</fullName>
    </submittedName>
</protein>
<sequence length="384" mass="42010">MVNKKLVFLVSLLLLISIGPVINASDSQVVEVEGMASVTAGNLVQVKEQAINNALRRAVEQVAGTFISATTKVRNAKLIKDEILKNSQGYVTGYKVLHKELSGSLYQVRLRVKVGVKDLSADVEALKMNIKRIGNPRIMILISQLKEGYYLNLSSSIVETELMDQFVSSGYQVIDRYMINKIITREQRRSILQGDFQLATKLGSKLNADFIVVGDARASYVDLDDMFSDSVASSLKSYNAQINARVINTATAQVIAAVNSNGQGAGINKESAAKKALVTASSNLADNLIEKISKDLIQGEKTIKIRIAGVKSLSQLNQLRNALPTLSGVKDSYFRDYGSGLATFDLDLETTAKILNLAIELKERVNFAFKIRSMSATKLVIKIK</sequence>
<evidence type="ECO:0000313" key="3">
    <source>
        <dbReference type="Proteomes" id="UP000010880"/>
    </source>
</evidence>
<dbReference type="HOGENOM" id="CLU_719172_0_0_9"/>
<dbReference type="Proteomes" id="UP000010880">
    <property type="component" value="Chromosome"/>
</dbReference>
<dbReference type="Gene3D" id="3.30.1660.40">
    <property type="entry name" value="FlgT, N-terminal domain"/>
    <property type="match status" value="1"/>
</dbReference>
<dbReference type="EMBL" id="CP003359">
    <property type="protein sequence ID" value="AGB42234.1"/>
    <property type="molecule type" value="Genomic_DNA"/>
</dbReference>
<organism evidence="2 3">
    <name type="scientific">Halobacteroides halobius (strain ATCC 35273 / DSM 5150 / MD-1)</name>
    <dbReference type="NCBI Taxonomy" id="748449"/>
    <lineage>
        <taxon>Bacteria</taxon>
        <taxon>Bacillati</taxon>
        <taxon>Bacillota</taxon>
        <taxon>Clostridia</taxon>
        <taxon>Halanaerobiales</taxon>
        <taxon>Halobacteroidaceae</taxon>
        <taxon>Halobacteroides</taxon>
    </lineage>
</organism>
<reference evidence="3" key="1">
    <citation type="submission" date="2012-02" db="EMBL/GenBank/DDBJ databases">
        <title>The complete genome of Halobacteroides halobius DSM 5150.</title>
        <authorList>
            <person name="Lucas S."/>
            <person name="Copeland A."/>
            <person name="Lapidus A."/>
            <person name="Glavina del Rio T."/>
            <person name="Dalin E."/>
            <person name="Tice H."/>
            <person name="Bruce D."/>
            <person name="Goodwin L."/>
            <person name="Pitluck S."/>
            <person name="Peters L."/>
            <person name="Mikhailova N."/>
            <person name="Gu W."/>
            <person name="Kyrpides N."/>
            <person name="Mavromatis K."/>
            <person name="Ivanova N."/>
            <person name="Brettin T."/>
            <person name="Detter J.C."/>
            <person name="Han C."/>
            <person name="Larimer F."/>
            <person name="Land M."/>
            <person name="Hauser L."/>
            <person name="Markowitz V."/>
            <person name="Cheng J.-F."/>
            <person name="Hugenholtz P."/>
            <person name="Woyke T."/>
            <person name="Wu D."/>
            <person name="Tindall B."/>
            <person name="Pomrenke H."/>
            <person name="Brambilla E."/>
            <person name="Klenk H.-P."/>
            <person name="Eisen J.A."/>
        </authorList>
    </citation>
    <scope>NUCLEOTIDE SEQUENCE [LARGE SCALE GENOMIC DNA]</scope>
    <source>
        <strain evidence="3">ATCC 35273 / DSM 5150 / MD-1</strain>
    </source>
</reference>
<dbReference type="STRING" id="748449.Halha_2360"/>
<feature type="signal peptide" evidence="1">
    <location>
        <begin position="1"/>
        <end position="24"/>
    </location>
</feature>
<evidence type="ECO:0000256" key="1">
    <source>
        <dbReference type="SAM" id="SignalP"/>
    </source>
</evidence>
<feature type="chain" id="PRO_5003944883" evidence="1">
    <location>
        <begin position="25"/>
        <end position="384"/>
    </location>
</feature>
<dbReference type="Gene3D" id="3.40.50.10610">
    <property type="entry name" value="ABC-type transport auxiliary lipoprotein component"/>
    <property type="match status" value="1"/>
</dbReference>
<accession>L0KCX3</accession>
<keyword evidence="3" id="KW-1185">Reference proteome</keyword>
<keyword evidence="1" id="KW-0732">Signal</keyword>
<dbReference type="OrthoDB" id="2111665at2"/>
<dbReference type="RefSeq" id="WP_015327948.1">
    <property type="nucleotide sequence ID" value="NC_019978.1"/>
</dbReference>
<dbReference type="eggNOG" id="ENOG503309H">
    <property type="taxonomic scope" value="Bacteria"/>
</dbReference>
<dbReference type="KEGG" id="hhl:Halha_2360"/>
<dbReference type="InterPro" id="IPR038180">
    <property type="entry name" value="FlgT_N_sf"/>
</dbReference>
<dbReference type="AlphaFoldDB" id="L0KCX3"/>